<reference evidence="1" key="1">
    <citation type="submission" date="2023-10" db="EMBL/GenBank/DDBJ databases">
        <title>Genome assembly of Pristionchus species.</title>
        <authorList>
            <person name="Yoshida K."/>
            <person name="Sommer R.J."/>
        </authorList>
    </citation>
    <scope>NUCLEOTIDE SEQUENCE</scope>
    <source>
        <strain evidence="1">RS5133</strain>
    </source>
</reference>
<evidence type="ECO:0000313" key="1">
    <source>
        <dbReference type="EMBL" id="GMT22133.1"/>
    </source>
</evidence>
<comment type="caution">
    <text evidence="1">The sequence shown here is derived from an EMBL/GenBank/DDBJ whole genome shotgun (WGS) entry which is preliminary data.</text>
</comment>
<evidence type="ECO:0000313" key="2">
    <source>
        <dbReference type="Proteomes" id="UP001432322"/>
    </source>
</evidence>
<proteinExistence type="predicted"/>
<accession>A0AAV5VUS9</accession>
<evidence type="ECO:0008006" key="3">
    <source>
        <dbReference type="Google" id="ProtNLM"/>
    </source>
</evidence>
<gene>
    <name evidence="1" type="ORF">PFISCL1PPCAC_13430</name>
</gene>
<name>A0AAV5VUS9_9BILA</name>
<feature type="non-terminal residue" evidence="1">
    <location>
        <position position="1"/>
    </location>
</feature>
<keyword evidence="2" id="KW-1185">Reference proteome</keyword>
<sequence>LAVASPSSPHSLALSCLLGCEGAADERVQRVGHVGEHLPDLLTNLHGRERLVVLDRVDLVQGRSQLLYGGSRVASRLLQLLLLLRIERRHLVLDVVGRGPVADAGVPLGLGERLVILNSVVLADCLSSKILQECGAVVAATSLVSSAEAAAHAAPGLLSHIAAPHVPTTTTAVLLSIEAIAAELSSDCDNHSRNDQKLLHIS</sequence>
<organism evidence="1 2">
    <name type="scientific">Pristionchus fissidentatus</name>
    <dbReference type="NCBI Taxonomy" id="1538716"/>
    <lineage>
        <taxon>Eukaryota</taxon>
        <taxon>Metazoa</taxon>
        <taxon>Ecdysozoa</taxon>
        <taxon>Nematoda</taxon>
        <taxon>Chromadorea</taxon>
        <taxon>Rhabditida</taxon>
        <taxon>Rhabditina</taxon>
        <taxon>Diplogasteromorpha</taxon>
        <taxon>Diplogasteroidea</taxon>
        <taxon>Neodiplogasteridae</taxon>
        <taxon>Pristionchus</taxon>
    </lineage>
</organism>
<dbReference type="EMBL" id="BTSY01000004">
    <property type="protein sequence ID" value="GMT22133.1"/>
    <property type="molecule type" value="Genomic_DNA"/>
</dbReference>
<dbReference type="AlphaFoldDB" id="A0AAV5VUS9"/>
<feature type="non-terminal residue" evidence="1">
    <location>
        <position position="202"/>
    </location>
</feature>
<dbReference type="Proteomes" id="UP001432322">
    <property type="component" value="Unassembled WGS sequence"/>
</dbReference>
<protein>
    <recommendedName>
        <fullName evidence="3">Secreted protein</fullName>
    </recommendedName>
</protein>